<sequence length="305" mass="34858">MQDVKSRLIHLHTLTYGSRGLIRSILQKDPTLKLLFQQSPEILQKTYHLSLQKSSQLFQHLHSIESWDKTRVYIEQFTPITFYDLDYPPQLLSIPDAPPVIYITGHKDLLKRLPSISVVGTRHCTIQAKRKMNHILTPLIKEGWNIVSGLAKGIDSFAHQLAIEEGGTTIGVLAFGFEHCYPKQNRELMKKLAHNHLLISEYPPHISPQKWHFPERNRLISGLSYGTLVVEAKERSGSLITADQALEQGREVYAIPDSILDNRSKGCHTLIQMGAKLVQNTYDLSEDWEELRANWCRFMSNNPSS</sequence>
<comment type="similarity">
    <text evidence="1">Belongs to the DprA/Smf family.</text>
</comment>
<evidence type="ECO:0000259" key="2">
    <source>
        <dbReference type="Pfam" id="PF02481"/>
    </source>
</evidence>
<gene>
    <name evidence="3" type="ORF">N783_05775</name>
</gene>
<dbReference type="GO" id="GO:0009294">
    <property type="term" value="P:DNA-mediated transformation"/>
    <property type="evidence" value="ECO:0007669"/>
    <property type="project" value="InterPro"/>
</dbReference>
<dbReference type="InterPro" id="IPR003488">
    <property type="entry name" value="DprA"/>
</dbReference>
<dbReference type="SUPFAM" id="SSF102405">
    <property type="entry name" value="MCP/YpsA-like"/>
    <property type="match status" value="1"/>
</dbReference>
<evidence type="ECO:0000313" key="4">
    <source>
        <dbReference type="Proteomes" id="UP000030403"/>
    </source>
</evidence>
<dbReference type="NCBIfam" id="TIGR00732">
    <property type="entry name" value="dprA"/>
    <property type="match status" value="1"/>
</dbReference>
<evidence type="ECO:0000313" key="3">
    <source>
        <dbReference type="EMBL" id="KGX83196.1"/>
    </source>
</evidence>
<dbReference type="STRING" id="1385511.GCA_000425225_01027"/>
<dbReference type="Pfam" id="PF02481">
    <property type="entry name" value="DNA_processg_A"/>
    <property type="match status" value="1"/>
</dbReference>
<dbReference type="AlphaFoldDB" id="A0A0A5FQY9"/>
<evidence type="ECO:0000256" key="1">
    <source>
        <dbReference type="ARBA" id="ARBA00006525"/>
    </source>
</evidence>
<accession>A0A0A5FQY9</accession>
<dbReference type="RefSeq" id="WP_027448275.1">
    <property type="nucleotide sequence ID" value="NZ_AVPF01000137.1"/>
</dbReference>
<dbReference type="Gene3D" id="3.40.50.450">
    <property type="match status" value="1"/>
</dbReference>
<dbReference type="EMBL" id="AVPF01000137">
    <property type="protein sequence ID" value="KGX83196.1"/>
    <property type="molecule type" value="Genomic_DNA"/>
</dbReference>
<keyword evidence="4" id="KW-1185">Reference proteome</keyword>
<dbReference type="eggNOG" id="COG0758">
    <property type="taxonomic scope" value="Bacteria"/>
</dbReference>
<protein>
    <recommendedName>
        <fullName evidence="2">Smf/DprA SLOG domain-containing protein</fullName>
    </recommendedName>
</protein>
<feature type="domain" description="Smf/DprA SLOG" evidence="2">
    <location>
        <begin position="80"/>
        <end position="287"/>
    </location>
</feature>
<dbReference type="InterPro" id="IPR057666">
    <property type="entry name" value="DrpA_SLOG"/>
</dbReference>
<name>A0A0A5FQY9_9BACI</name>
<dbReference type="PANTHER" id="PTHR43022">
    <property type="entry name" value="PROTEIN SMF"/>
    <property type="match status" value="1"/>
</dbReference>
<comment type="caution">
    <text evidence="3">The sequence shown here is derived from an EMBL/GenBank/DDBJ whole genome shotgun (WGS) entry which is preliminary data.</text>
</comment>
<dbReference type="PANTHER" id="PTHR43022:SF1">
    <property type="entry name" value="PROTEIN SMF"/>
    <property type="match status" value="1"/>
</dbReference>
<reference evidence="3 4" key="1">
    <citation type="submission" date="2013-08" db="EMBL/GenBank/DDBJ databases">
        <authorList>
            <person name="Huang J."/>
            <person name="Wang G."/>
        </authorList>
    </citation>
    <scope>NUCLEOTIDE SEQUENCE [LARGE SCALE GENOMIC DNA]</scope>
    <source>
        <strain evidence="3 4">BH030004</strain>
    </source>
</reference>
<organism evidence="3 4">
    <name type="scientific">Pontibacillus marinus BH030004 = DSM 16465</name>
    <dbReference type="NCBI Taxonomy" id="1385511"/>
    <lineage>
        <taxon>Bacteria</taxon>
        <taxon>Bacillati</taxon>
        <taxon>Bacillota</taxon>
        <taxon>Bacilli</taxon>
        <taxon>Bacillales</taxon>
        <taxon>Bacillaceae</taxon>
        <taxon>Pontibacillus</taxon>
    </lineage>
</organism>
<proteinExistence type="inferred from homology"/>
<dbReference type="Proteomes" id="UP000030403">
    <property type="component" value="Unassembled WGS sequence"/>
</dbReference>